<evidence type="ECO:0000313" key="3">
    <source>
        <dbReference type="Proteomes" id="UP001500889"/>
    </source>
</evidence>
<feature type="coiled-coil region" evidence="1">
    <location>
        <begin position="121"/>
        <end position="148"/>
    </location>
</feature>
<evidence type="ECO:0000313" key="2">
    <source>
        <dbReference type="EMBL" id="BFF93843.1"/>
    </source>
</evidence>
<evidence type="ECO:0000256" key="1">
    <source>
        <dbReference type="SAM" id="Coils"/>
    </source>
</evidence>
<keyword evidence="1" id="KW-0175">Coiled coil</keyword>
<accession>A0AAU9FDR7</accession>
<organism evidence="2 3">
    <name type="scientific">Drosophila madeirensis</name>
    <name type="common">Fruit fly</name>
    <dbReference type="NCBI Taxonomy" id="30013"/>
    <lineage>
        <taxon>Eukaryota</taxon>
        <taxon>Metazoa</taxon>
        <taxon>Ecdysozoa</taxon>
        <taxon>Arthropoda</taxon>
        <taxon>Hexapoda</taxon>
        <taxon>Insecta</taxon>
        <taxon>Pterygota</taxon>
        <taxon>Neoptera</taxon>
        <taxon>Endopterygota</taxon>
        <taxon>Diptera</taxon>
        <taxon>Brachycera</taxon>
        <taxon>Muscomorpha</taxon>
        <taxon>Ephydroidea</taxon>
        <taxon>Drosophilidae</taxon>
        <taxon>Drosophila</taxon>
        <taxon>Sophophora</taxon>
    </lineage>
</organism>
<dbReference type="AlphaFoldDB" id="A0AAU9FDR7"/>
<name>A0AAU9FDR7_DROMD</name>
<proteinExistence type="predicted"/>
<keyword evidence="3" id="KW-1185">Reference proteome</keyword>
<reference evidence="2 3" key="1">
    <citation type="submission" date="2024-02" db="EMBL/GenBank/DDBJ databases">
        <title>A chromosome-level genome assembly of Drosophila madeirensis, a fruit fly species endemic to Madeira island.</title>
        <authorList>
            <person name="Tomihara K."/>
            <person name="Llopart A."/>
            <person name="Yamamoto D."/>
        </authorList>
    </citation>
    <scope>NUCLEOTIDE SEQUENCE [LARGE SCALE GENOMIC DNA]</scope>
    <source>
        <strain evidence="2 3">RF1</strain>
    </source>
</reference>
<protein>
    <submittedName>
        <fullName evidence="2">Uncharacterized protein</fullName>
    </submittedName>
</protein>
<dbReference type="EMBL" id="AP029264">
    <property type="protein sequence ID" value="BFF93843.1"/>
    <property type="molecule type" value="Genomic_DNA"/>
</dbReference>
<sequence>MKEMGIQFDGHPSNSKRRKTCTRILKKIMKEQQKQHEMEGSLITEEEPHLTPQLKAHYETEAEVLGLLVDLETKYREYYKLYLCELEAQKILIERVWLLTQRYLILSSCVIGCRYPEVYTLSTEEALVNEYEEKLEALRASNNKMKQSVMELDTHCKKFYAAYNRLNKTLETPLIMGDHHHRSIQHNKIMAVDIFNYFHATVLKLKCYMHQLDPLNLESVEEYRELLKTEAQPEEFEEHLMERFVYCKCFHKEPTCPIKKLKCIHHNIENLKYVSRI</sequence>
<dbReference type="Proteomes" id="UP001500889">
    <property type="component" value="Chromosome U"/>
</dbReference>
<gene>
    <name evidence="2" type="ORF">DMAD_11611</name>
</gene>